<dbReference type="Pfam" id="PF00975">
    <property type="entry name" value="Thioesterase"/>
    <property type="match status" value="1"/>
</dbReference>
<dbReference type="OrthoDB" id="2472181at2"/>
<evidence type="ECO:0000259" key="1">
    <source>
        <dbReference type="Pfam" id="PF00975"/>
    </source>
</evidence>
<dbReference type="SUPFAM" id="SSF53474">
    <property type="entry name" value="alpha/beta-Hydrolases"/>
    <property type="match status" value="1"/>
</dbReference>
<name>A0A4R1FZC4_9NOCA</name>
<dbReference type="InterPro" id="IPR029058">
    <property type="entry name" value="AB_hydrolase_fold"/>
</dbReference>
<reference evidence="2 3" key="1">
    <citation type="submission" date="2019-03" db="EMBL/GenBank/DDBJ databases">
        <title>Genomic Encyclopedia of Type Strains, Phase IV (KMG-IV): sequencing the most valuable type-strain genomes for metagenomic binning, comparative biology and taxonomic classification.</title>
        <authorList>
            <person name="Goeker M."/>
        </authorList>
    </citation>
    <scope>NUCLEOTIDE SEQUENCE [LARGE SCALE GENOMIC DNA]</scope>
    <source>
        <strain evidence="2 3">DSM 44684</strain>
    </source>
</reference>
<accession>A0A4R1FZC4</accession>
<dbReference type="AlphaFoldDB" id="A0A4R1FZC4"/>
<organism evidence="2 3">
    <name type="scientific">Nocardia alba</name>
    <dbReference type="NCBI Taxonomy" id="225051"/>
    <lineage>
        <taxon>Bacteria</taxon>
        <taxon>Bacillati</taxon>
        <taxon>Actinomycetota</taxon>
        <taxon>Actinomycetes</taxon>
        <taxon>Mycobacteriales</taxon>
        <taxon>Nocardiaceae</taxon>
        <taxon>Nocardia</taxon>
    </lineage>
</organism>
<comment type="caution">
    <text evidence="2">The sequence shown here is derived from an EMBL/GenBank/DDBJ whole genome shotgun (WGS) entry which is preliminary data.</text>
</comment>
<protein>
    <submittedName>
        <fullName evidence="2">Thioesterase superfamily protein</fullName>
    </submittedName>
</protein>
<dbReference type="EMBL" id="SMFR01000001">
    <property type="protein sequence ID" value="TCJ99164.1"/>
    <property type="molecule type" value="Genomic_DNA"/>
</dbReference>
<dbReference type="Gene3D" id="3.40.50.1820">
    <property type="entry name" value="alpha/beta hydrolase"/>
    <property type="match status" value="1"/>
</dbReference>
<proteinExistence type="predicted"/>
<evidence type="ECO:0000313" key="2">
    <source>
        <dbReference type="EMBL" id="TCJ99164.1"/>
    </source>
</evidence>
<dbReference type="Proteomes" id="UP000294856">
    <property type="component" value="Unassembled WGS sequence"/>
</dbReference>
<dbReference type="STRING" id="1210063.GCA_001612665_02154"/>
<evidence type="ECO:0000313" key="3">
    <source>
        <dbReference type="Proteomes" id="UP000294856"/>
    </source>
</evidence>
<sequence length="308" mass="32066">MRGRSTAKAPESTGLLRVSRDLSFVVNSRDDPSACGWTADQPDSCSADSVEAERAESAATAVVLPIRPHSTYVDGAPLFCLAGEAILAWNYAGLVAHLDPRVPIYGLQASARPRTIRDYAAGYLAEIRRLAPHGPYQLLGWSAGGFVAHEVAVRLRAAGEQVRVVLLAADPEAPAPAPLAADRVATLLGVDTAADATAINAAMAGTLDVTGEDLDHLAALSATAARMVSGHRPSWLPGDLTVCIPGRAPGGADRLDPGATVRGWRPYVEGAVTGFVLDATPDELTAPDVLPEIARILATTPLSARTTC</sequence>
<feature type="domain" description="Thioesterase" evidence="1">
    <location>
        <begin position="77"/>
        <end position="170"/>
    </location>
</feature>
<dbReference type="InterPro" id="IPR001031">
    <property type="entry name" value="Thioesterase"/>
</dbReference>
<gene>
    <name evidence="2" type="ORF">DFR71_0136</name>
</gene>
<keyword evidence="3" id="KW-1185">Reference proteome</keyword>